<evidence type="ECO:0000313" key="1">
    <source>
        <dbReference type="EMBL" id="JAH45400.1"/>
    </source>
</evidence>
<protein>
    <submittedName>
        <fullName evidence="1">Uncharacterized protein</fullName>
    </submittedName>
</protein>
<reference evidence="1" key="2">
    <citation type="journal article" date="2015" name="Fish Shellfish Immunol.">
        <title>Early steps in the European eel (Anguilla anguilla)-Vibrio vulnificus interaction in the gills: Role of the RtxA13 toxin.</title>
        <authorList>
            <person name="Callol A."/>
            <person name="Pajuelo D."/>
            <person name="Ebbesson L."/>
            <person name="Teles M."/>
            <person name="MacKenzie S."/>
            <person name="Amaro C."/>
        </authorList>
    </citation>
    <scope>NUCLEOTIDE SEQUENCE</scope>
</reference>
<proteinExistence type="predicted"/>
<sequence length="35" mass="4192">MAVKKNFQIINKISQDLKVQSHFKCIFCDYKEVNM</sequence>
<organism evidence="1">
    <name type="scientific">Anguilla anguilla</name>
    <name type="common">European freshwater eel</name>
    <name type="synonym">Muraena anguilla</name>
    <dbReference type="NCBI Taxonomy" id="7936"/>
    <lineage>
        <taxon>Eukaryota</taxon>
        <taxon>Metazoa</taxon>
        <taxon>Chordata</taxon>
        <taxon>Craniata</taxon>
        <taxon>Vertebrata</taxon>
        <taxon>Euteleostomi</taxon>
        <taxon>Actinopterygii</taxon>
        <taxon>Neopterygii</taxon>
        <taxon>Teleostei</taxon>
        <taxon>Anguilliformes</taxon>
        <taxon>Anguillidae</taxon>
        <taxon>Anguilla</taxon>
    </lineage>
</organism>
<accession>A0A0E9SXM4</accession>
<dbReference type="EMBL" id="GBXM01063177">
    <property type="protein sequence ID" value="JAH45400.1"/>
    <property type="molecule type" value="Transcribed_RNA"/>
</dbReference>
<dbReference type="AlphaFoldDB" id="A0A0E9SXM4"/>
<name>A0A0E9SXM4_ANGAN</name>
<reference evidence="1" key="1">
    <citation type="submission" date="2014-11" db="EMBL/GenBank/DDBJ databases">
        <authorList>
            <person name="Amaro Gonzalez C."/>
        </authorList>
    </citation>
    <scope>NUCLEOTIDE SEQUENCE</scope>
</reference>